<evidence type="ECO:0008006" key="5">
    <source>
        <dbReference type="Google" id="ProtNLM"/>
    </source>
</evidence>
<sequence length="215" mass="22141">MVDAANVRPVSGEIMAGGRSRAARTDFASEIVDADYITLDDPSMVRDNSRSAPRVEPGSSGISGMDMLKNHGQHPAGRRERRAGPLFWAVGAMAALAAFWISGGHTLRGALFSAAPASAADAMRLVALRSHLDASGVRGIVHVDGAVANNGASAEQVPRLAIEVRGDGGAVTRYILDPGRARIGPGTRFPFSSRVNAPEGGVAGISVSMITEGGG</sequence>
<dbReference type="RefSeq" id="WP_156711050.1">
    <property type="nucleotide sequence ID" value="NZ_WPHG01000001.1"/>
</dbReference>
<keyword evidence="2" id="KW-0472">Membrane</keyword>
<accession>A0A844QAY5</accession>
<keyword evidence="4" id="KW-1185">Reference proteome</keyword>
<evidence type="ECO:0000313" key="3">
    <source>
        <dbReference type="EMBL" id="MVA96107.1"/>
    </source>
</evidence>
<gene>
    <name evidence="3" type="ORF">GN330_02440</name>
</gene>
<dbReference type="EMBL" id="WPHG01000001">
    <property type="protein sequence ID" value="MVA96107.1"/>
    <property type="molecule type" value="Genomic_DNA"/>
</dbReference>
<proteinExistence type="predicted"/>
<evidence type="ECO:0000256" key="2">
    <source>
        <dbReference type="SAM" id="Phobius"/>
    </source>
</evidence>
<evidence type="ECO:0000313" key="4">
    <source>
        <dbReference type="Proteomes" id="UP000463224"/>
    </source>
</evidence>
<feature type="region of interest" description="Disordered" evidence="1">
    <location>
        <begin position="43"/>
        <end position="78"/>
    </location>
</feature>
<keyword evidence="2" id="KW-0812">Transmembrane</keyword>
<dbReference type="Proteomes" id="UP000463224">
    <property type="component" value="Unassembled WGS sequence"/>
</dbReference>
<protein>
    <recommendedName>
        <fullName evidence="5">Transmembrane protein</fullName>
    </recommendedName>
</protein>
<dbReference type="AlphaFoldDB" id="A0A844QAY5"/>
<keyword evidence="2" id="KW-1133">Transmembrane helix</keyword>
<name>A0A844QAY5_9HYPH</name>
<evidence type="ECO:0000256" key="1">
    <source>
        <dbReference type="SAM" id="MobiDB-lite"/>
    </source>
</evidence>
<feature type="transmembrane region" description="Helical" evidence="2">
    <location>
        <begin position="86"/>
        <end position="103"/>
    </location>
</feature>
<reference evidence="3 4" key="1">
    <citation type="submission" date="2019-12" db="EMBL/GenBank/DDBJ databases">
        <title>Nitratireductor arenosus sp. nov., Isolated from sea sand, Jeju island, South Korea.</title>
        <authorList>
            <person name="Kim W."/>
        </authorList>
    </citation>
    <scope>NUCLEOTIDE SEQUENCE [LARGE SCALE GENOMIC DNA]</scope>
    <source>
        <strain evidence="3 4">CAU 1489</strain>
    </source>
</reference>
<comment type="caution">
    <text evidence="3">The sequence shown here is derived from an EMBL/GenBank/DDBJ whole genome shotgun (WGS) entry which is preliminary data.</text>
</comment>
<organism evidence="3 4">
    <name type="scientific">Nitratireductor arenosus</name>
    <dbReference type="NCBI Taxonomy" id="2682096"/>
    <lineage>
        <taxon>Bacteria</taxon>
        <taxon>Pseudomonadati</taxon>
        <taxon>Pseudomonadota</taxon>
        <taxon>Alphaproteobacteria</taxon>
        <taxon>Hyphomicrobiales</taxon>
        <taxon>Phyllobacteriaceae</taxon>
        <taxon>Nitratireductor</taxon>
    </lineage>
</organism>